<protein>
    <submittedName>
        <fullName evidence="3">Uncharacterized protein</fullName>
    </submittedName>
</protein>
<keyword evidence="2" id="KW-0472">Membrane</keyword>
<dbReference type="Proteomes" id="UP000184356">
    <property type="component" value="Unassembled WGS sequence"/>
</dbReference>
<keyword evidence="2" id="KW-0812">Transmembrane</keyword>
<feature type="region of interest" description="Disordered" evidence="1">
    <location>
        <begin position="1"/>
        <end position="23"/>
    </location>
</feature>
<dbReference type="VEuPathDB" id="FungiDB:ASPSYDRAFT_51500"/>
<dbReference type="AlphaFoldDB" id="A0A1L9T050"/>
<evidence type="ECO:0000313" key="3">
    <source>
        <dbReference type="EMBL" id="OJJ52820.1"/>
    </source>
</evidence>
<dbReference type="OrthoDB" id="4426316at2759"/>
<proteinExistence type="predicted"/>
<accession>A0A1L9T050</accession>
<evidence type="ECO:0000313" key="4">
    <source>
        <dbReference type="Proteomes" id="UP000184356"/>
    </source>
</evidence>
<evidence type="ECO:0000256" key="1">
    <source>
        <dbReference type="SAM" id="MobiDB-lite"/>
    </source>
</evidence>
<reference evidence="4" key="1">
    <citation type="journal article" date="2017" name="Genome Biol.">
        <title>Comparative genomics reveals high biological diversity and specific adaptations in the industrially and medically important fungal genus Aspergillus.</title>
        <authorList>
            <person name="de Vries R.P."/>
            <person name="Riley R."/>
            <person name="Wiebenga A."/>
            <person name="Aguilar-Osorio G."/>
            <person name="Amillis S."/>
            <person name="Uchima C.A."/>
            <person name="Anderluh G."/>
            <person name="Asadollahi M."/>
            <person name="Askin M."/>
            <person name="Barry K."/>
            <person name="Battaglia E."/>
            <person name="Bayram O."/>
            <person name="Benocci T."/>
            <person name="Braus-Stromeyer S.A."/>
            <person name="Caldana C."/>
            <person name="Canovas D."/>
            <person name="Cerqueira G.C."/>
            <person name="Chen F."/>
            <person name="Chen W."/>
            <person name="Choi C."/>
            <person name="Clum A."/>
            <person name="Dos Santos R.A."/>
            <person name="Damasio A.R."/>
            <person name="Diallinas G."/>
            <person name="Emri T."/>
            <person name="Fekete E."/>
            <person name="Flipphi M."/>
            <person name="Freyberg S."/>
            <person name="Gallo A."/>
            <person name="Gournas C."/>
            <person name="Habgood R."/>
            <person name="Hainaut M."/>
            <person name="Harispe M.L."/>
            <person name="Henrissat B."/>
            <person name="Hilden K.S."/>
            <person name="Hope R."/>
            <person name="Hossain A."/>
            <person name="Karabika E."/>
            <person name="Karaffa L."/>
            <person name="Karanyi Z."/>
            <person name="Krasevec N."/>
            <person name="Kuo A."/>
            <person name="Kusch H."/>
            <person name="LaButti K."/>
            <person name="Lagendijk E.L."/>
            <person name="Lapidus A."/>
            <person name="Levasseur A."/>
            <person name="Lindquist E."/>
            <person name="Lipzen A."/>
            <person name="Logrieco A.F."/>
            <person name="MacCabe A."/>
            <person name="Maekelae M.R."/>
            <person name="Malavazi I."/>
            <person name="Melin P."/>
            <person name="Meyer V."/>
            <person name="Mielnichuk N."/>
            <person name="Miskei M."/>
            <person name="Molnar A.P."/>
            <person name="Mule G."/>
            <person name="Ngan C.Y."/>
            <person name="Orejas M."/>
            <person name="Orosz E."/>
            <person name="Ouedraogo J.P."/>
            <person name="Overkamp K.M."/>
            <person name="Park H.-S."/>
            <person name="Perrone G."/>
            <person name="Piumi F."/>
            <person name="Punt P.J."/>
            <person name="Ram A.F."/>
            <person name="Ramon A."/>
            <person name="Rauscher S."/>
            <person name="Record E."/>
            <person name="Riano-Pachon D.M."/>
            <person name="Robert V."/>
            <person name="Roehrig J."/>
            <person name="Ruller R."/>
            <person name="Salamov A."/>
            <person name="Salih N.S."/>
            <person name="Samson R.A."/>
            <person name="Sandor E."/>
            <person name="Sanguinetti M."/>
            <person name="Schuetze T."/>
            <person name="Sepcic K."/>
            <person name="Shelest E."/>
            <person name="Sherlock G."/>
            <person name="Sophianopoulou V."/>
            <person name="Squina F.M."/>
            <person name="Sun H."/>
            <person name="Susca A."/>
            <person name="Todd R.B."/>
            <person name="Tsang A."/>
            <person name="Unkles S.E."/>
            <person name="van de Wiele N."/>
            <person name="van Rossen-Uffink D."/>
            <person name="Oliveira J.V."/>
            <person name="Vesth T.C."/>
            <person name="Visser J."/>
            <person name="Yu J.-H."/>
            <person name="Zhou M."/>
            <person name="Andersen M.R."/>
            <person name="Archer D.B."/>
            <person name="Baker S.E."/>
            <person name="Benoit I."/>
            <person name="Brakhage A.A."/>
            <person name="Braus G.H."/>
            <person name="Fischer R."/>
            <person name="Frisvad J.C."/>
            <person name="Goldman G.H."/>
            <person name="Houbraken J."/>
            <person name="Oakley B."/>
            <person name="Pocsi I."/>
            <person name="Scazzocchio C."/>
            <person name="Seiboth B."/>
            <person name="vanKuyk P.A."/>
            <person name="Wortman J."/>
            <person name="Dyer P.S."/>
            <person name="Grigoriev I.V."/>
        </authorList>
    </citation>
    <scope>NUCLEOTIDE SEQUENCE [LARGE SCALE GENOMIC DNA]</scope>
    <source>
        <strain evidence="4">CBS 593.65</strain>
    </source>
</reference>
<gene>
    <name evidence="3" type="ORF">ASPSYDRAFT_51500</name>
</gene>
<evidence type="ECO:0000256" key="2">
    <source>
        <dbReference type="SAM" id="Phobius"/>
    </source>
</evidence>
<dbReference type="RefSeq" id="XP_040696626.1">
    <property type="nucleotide sequence ID" value="XM_040848299.1"/>
</dbReference>
<dbReference type="GeneID" id="63764372"/>
<dbReference type="EMBL" id="KV878599">
    <property type="protein sequence ID" value="OJJ52820.1"/>
    <property type="molecule type" value="Genomic_DNA"/>
</dbReference>
<feature type="transmembrane region" description="Helical" evidence="2">
    <location>
        <begin position="30"/>
        <end position="51"/>
    </location>
</feature>
<organism evidence="3 4">
    <name type="scientific">Aspergillus sydowii CBS 593.65</name>
    <dbReference type="NCBI Taxonomy" id="1036612"/>
    <lineage>
        <taxon>Eukaryota</taxon>
        <taxon>Fungi</taxon>
        <taxon>Dikarya</taxon>
        <taxon>Ascomycota</taxon>
        <taxon>Pezizomycotina</taxon>
        <taxon>Eurotiomycetes</taxon>
        <taxon>Eurotiomycetidae</taxon>
        <taxon>Eurotiales</taxon>
        <taxon>Aspergillaceae</taxon>
        <taxon>Aspergillus</taxon>
        <taxon>Aspergillus subgen. Nidulantes</taxon>
    </lineage>
</organism>
<keyword evidence="2" id="KW-1133">Transmembrane helix</keyword>
<feature type="compositionally biased region" description="Basic residues" evidence="1">
    <location>
        <begin position="1"/>
        <end position="22"/>
    </location>
</feature>
<name>A0A1L9T050_9EURO</name>
<keyword evidence="4" id="KW-1185">Reference proteome</keyword>
<sequence>MPHRSRYHPPSRPQVHYHKNTPARKSAADLTYSVAWCIMILFILAIGVSFYRTWRAQSARQSAS</sequence>